<evidence type="ECO:0000313" key="5">
    <source>
        <dbReference type="WBParaSite" id="PDA_v2.g21707.t1"/>
    </source>
</evidence>
<dbReference type="InterPro" id="IPR003439">
    <property type="entry name" value="ABC_transporter-like_ATP-bd"/>
</dbReference>
<keyword evidence="1" id="KW-0547">Nucleotide-binding</keyword>
<dbReference type="Gene3D" id="3.40.50.300">
    <property type="entry name" value="P-loop containing nucleotide triphosphate hydrolases"/>
    <property type="match status" value="1"/>
</dbReference>
<sequence>MDSFVATLTDLLNYKVSEGGENLSVGQRQLICLARALLRKSKLLVLDEAAASVDMETDQLIQKTIKQQFADCTVLTIAHRLHTVIDSDKVMVLEAGRISEFNEPQTLLHNPNSLFYSLAQDAGISAS</sequence>
<dbReference type="Pfam" id="PF00005">
    <property type="entry name" value="ABC_tran"/>
    <property type="match status" value="1"/>
</dbReference>
<dbReference type="WBParaSite" id="PDA_v2.g21707.t1">
    <property type="protein sequence ID" value="PDA_v2.g21707.t1"/>
    <property type="gene ID" value="PDA_v2.g21707"/>
</dbReference>
<dbReference type="InterPro" id="IPR050173">
    <property type="entry name" value="ABC_transporter_C-like"/>
</dbReference>
<proteinExistence type="predicted"/>
<reference evidence="5" key="1">
    <citation type="submission" date="2022-11" db="UniProtKB">
        <authorList>
            <consortium name="WormBaseParasite"/>
        </authorList>
    </citation>
    <scope>IDENTIFICATION</scope>
</reference>
<evidence type="ECO:0000256" key="2">
    <source>
        <dbReference type="ARBA" id="ARBA00022840"/>
    </source>
</evidence>
<dbReference type="GO" id="GO:0016887">
    <property type="term" value="F:ATP hydrolysis activity"/>
    <property type="evidence" value="ECO:0007669"/>
    <property type="project" value="InterPro"/>
</dbReference>
<keyword evidence="2" id="KW-0067">ATP-binding</keyword>
<dbReference type="AlphaFoldDB" id="A0A914PSQ0"/>
<dbReference type="GO" id="GO:0005524">
    <property type="term" value="F:ATP binding"/>
    <property type="evidence" value="ECO:0007669"/>
    <property type="project" value="UniProtKB-KW"/>
</dbReference>
<dbReference type="Proteomes" id="UP000887578">
    <property type="component" value="Unplaced"/>
</dbReference>
<dbReference type="FunFam" id="3.40.50.300:FF:003492">
    <property type="entry name" value="AGAP012735-PA"/>
    <property type="match status" value="1"/>
</dbReference>
<protein>
    <submittedName>
        <fullName evidence="5">ABC transporter domain-containing protein</fullName>
    </submittedName>
</protein>
<dbReference type="InterPro" id="IPR027417">
    <property type="entry name" value="P-loop_NTPase"/>
</dbReference>
<keyword evidence="4" id="KW-1185">Reference proteome</keyword>
<evidence type="ECO:0000256" key="1">
    <source>
        <dbReference type="ARBA" id="ARBA00022741"/>
    </source>
</evidence>
<evidence type="ECO:0000313" key="4">
    <source>
        <dbReference type="Proteomes" id="UP000887578"/>
    </source>
</evidence>
<dbReference type="SUPFAM" id="SSF52540">
    <property type="entry name" value="P-loop containing nucleoside triphosphate hydrolases"/>
    <property type="match status" value="1"/>
</dbReference>
<name>A0A914PSQ0_9BILA</name>
<dbReference type="GO" id="GO:0016020">
    <property type="term" value="C:membrane"/>
    <property type="evidence" value="ECO:0007669"/>
    <property type="project" value="TreeGrafter"/>
</dbReference>
<evidence type="ECO:0000259" key="3">
    <source>
        <dbReference type="Pfam" id="PF00005"/>
    </source>
</evidence>
<dbReference type="PANTHER" id="PTHR24223">
    <property type="entry name" value="ATP-BINDING CASSETTE SUB-FAMILY C"/>
    <property type="match status" value="1"/>
</dbReference>
<accession>A0A914PSQ0</accession>
<organism evidence="4 5">
    <name type="scientific">Panagrolaimus davidi</name>
    <dbReference type="NCBI Taxonomy" id="227884"/>
    <lineage>
        <taxon>Eukaryota</taxon>
        <taxon>Metazoa</taxon>
        <taxon>Ecdysozoa</taxon>
        <taxon>Nematoda</taxon>
        <taxon>Chromadorea</taxon>
        <taxon>Rhabditida</taxon>
        <taxon>Tylenchina</taxon>
        <taxon>Panagrolaimomorpha</taxon>
        <taxon>Panagrolaimoidea</taxon>
        <taxon>Panagrolaimidae</taxon>
        <taxon>Panagrolaimus</taxon>
    </lineage>
</organism>
<dbReference type="GO" id="GO:0042626">
    <property type="term" value="F:ATPase-coupled transmembrane transporter activity"/>
    <property type="evidence" value="ECO:0007669"/>
    <property type="project" value="TreeGrafter"/>
</dbReference>
<feature type="domain" description="ABC transporter" evidence="3">
    <location>
        <begin position="8"/>
        <end position="50"/>
    </location>
</feature>